<protein>
    <submittedName>
        <fullName evidence="1">Uncharacterized protein</fullName>
    </submittedName>
</protein>
<accession>U9SNR2</accession>
<dbReference type="VEuPathDB" id="FungiDB:RhiirFUN_015073"/>
<gene>
    <name evidence="1" type="ORF">GLOINDRAFT_1317</name>
</gene>
<dbReference type="EMBL" id="KI300170">
    <property type="protein sequence ID" value="ERZ96751.1"/>
    <property type="molecule type" value="Genomic_DNA"/>
</dbReference>
<sequence>MIEFNNEELNCKQENLHKSSDGFIEDQLDAYFITLQVMIEEIGQKEYSCLKSISKGIIYRYYFHVMMNSKIYLKDGIRIFTKMKQTCKKKLVRTATLLAVEQEDDEITFILQDYVRRKSNRNTSERLQTIIDERSTIDEVSDNPKKFKETIMILILE</sequence>
<dbReference type="AlphaFoldDB" id="U9SNR2"/>
<proteinExistence type="predicted"/>
<dbReference type="HOGENOM" id="CLU_1678860_0_0_1"/>
<evidence type="ECO:0000313" key="1">
    <source>
        <dbReference type="EMBL" id="ERZ96751.1"/>
    </source>
</evidence>
<reference evidence="1" key="1">
    <citation type="submission" date="2013-07" db="EMBL/GenBank/DDBJ databases">
        <title>The genome of an arbuscular mycorrhizal fungus provides insights into the evolution of the oldest plant symbiosis.</title>
        <authorList>
            <consortium name="DOE Joint Genome Institute"/>
            <person name="Tisserant E."/>
            <person name="Malbreil M."/>
            <person name="Kuo A."/>
            <person name="Kohler A."/>
            <person name="Symeonidi A."/>
            <person name="Balestrini R."/>
            <person name="Charron P."/>
            <person name="Duensing N."/>
            <person name="Frei-dit-Frey N."/>
            <person name="Gianinazzi-Pearson V."/>
            <person name="Gilbert B."/>
            <person name="Handa Y."/>
            <person name="Hijri M."/>
            <person name="Kaul R."/>
            <person name="Kawaguchi M."/>
            <person name="Krajinski F."/>
            <person name="Lammers P."/>
            <person name="Lapierre D."/>
            <person name="Masclaux F.G."/>
            <person name="Murat C."/>
            <person name="Morin E."/>
            <person name="Ndikumana S."/>
            <person name="Pagni M."/>
            <person name="Petitpierre D."/>
            <person name="Requena N."/>
            <person name="Rosikiewicz P."/>
            <person name="Riley R."/>
            <person name="Saito K."/>
            <person name="San Clemente H."/>
            <person name="Shapiro H."/>
            <person name="van Tuinen D."/>
            <person name="Becard G."/>
            <person name="Bonfante P."/>
            <person name="Paszkowski U."/>
            <person name="Shachar-Hill Y."/>
            <person name="Young J.P."/>
            <person name="Sanders I.R."/>
            <person name="Henrissat B."/>
            <person name="Rensing S.A."/>
            <person name="Grigoriev I.V."/>
            <person name="Corradi N."/>
            <person name="Roux C."/>
            <person name="Martin F."/>
        </authorList>
    </citation>
    <scope>NUCLEOTIDE SEQUENCE</scope>
    <source>
        <strain evidence="1">DAOM 197198</strain>
    </source>
</reference>
<name>U9SNR2_RHIID</name>
<dbReference type="STRING" id="747089.U9SNR2"/>
<organism evidence="1">
    <name type="scientific">Rhizophagus irregularis (strain DAOM 181602 / DAOM 197198 / MUCL 43194)</name>
    <name type="common">Arbuscular mycorrhizal fungus</name>
    <name type="synonym">Glomus intraradices</name>
    <dbReference type="NCBI Taxonomy" id="747089"/>
    <lineage>
        <taxon>Eukaryota</taxon>
        <taxon>Fungi</taxon>
        <taxon>Fungi incertae sedis</taxon>
        <taxon>Mucoromycota</taxon>
        <taxon>Glomeromycotina</taxon>
        <taxon>Glomeromycetes</taxon>
        <taxon>Glomerales</taxon>
        <taxon>Glomeraceae</taxon>
        <taxon>Rhizophagus</taxon>
    </lineage>
</organism>
<dbReference type="VEuPathDB" id="FungiDB:RhiirFUN_015074"/>